<name>A0A1I0AI37_9FIRM</name>
<evidence type="ECO:0000313" key="8">
    <source>
        <dbReference type="Proteomes" id="UP000198508"/>
    </source>
</evidence>
<dbReference type="InterPro" id="IPR001851">
    <property type="entry name" value="ABC_transp_permease"/>
</dbReference>
<dbReference type="AlphaFoldDB" id="A0A1I0AI37"/>
<feature type="transmembrane region" description="Helical" evidence="6">
    <location>
        <begin position="144"/>
        <end position="163"/>
    </location>
</feature>
<evidence type="ECO:0000256" key="4">
    <source>
        <dbReference type="ARBA" id="ARBA00022989"/>
    </source>
</evidence>
<dbReference type="PANTHER" id="PTHR47089">
    <property type="entry name" value="ABC TRANSPORTER, PERMEASE PROTEIN"/>
    <property type="match status" value="1"/>
</dbReference>
<feature type="transmembrane region" description="Helical" evidence="6">
    <location>
        <begin position="83"/>
        <end position="103"/>
    </location>
</feature>
<feature type="transmembrane region" description="Helical" evidence="6">
    <location>
        <begin position="276"/>
        <end position="302"/>
    </location>
</feature>
<evidence type="ECO:0000256" key="1">
    <source>
        <dbReference type="ARBA" id="ARBA00004651"/>
    </source>
</evidence>
<feature type="transmembrane region" description="Helical" evidence="6">
    <location>
        <begin position="238"/>
        <end position="256"/>
    </location>
</feature>
<organism evidence="7 8">
    <name type="scientific">Enterocloster lavalensis</name>
    <dbReference type="NCBI Taxonomy" id="460384"/>
    <lineage>
        <taxon>Bacteria</taxon>
        <taxon>Bacillati</taxon>
        <taxon>Bacillota</taxon>
        <taxon>Clostridia</taxon>
        <taxon>Lachnospirales</taxon>
        <taxon>Lachnospiraceae</taxon>
        <taxon>Enterocloster</taxon>
    </lineage>
</organism>
<dbReference type="PANTHER" id="PTHR47089:SF1">
    <property type="entry name" value="GUANOSINE ABC TRANSPORTER PERMEASE PROTEIN NUPP"/>
    <property type="match status" value="1"/>
</dbReference>
<dbReference type="EMBL" id="FOIM01000001">
    <property type="protein sequence ID" value="SES93829.1"/>
    <property type="molecule type" value="Genomic_DNA"/>
</dbReference>
<evidence type="ECO:0000256" key="5">
    <source>
        <dbReference type="ARBA" id="ARBA00023136"/>
    </source>
</evidence>
<dbReference type="Proteomes" id="UP000198508">
    <property type="component" value="Unassembled WGS sequence"/>
</dbReference>
<dbReference type="RefSeq" id="WP_092360323.1">
    <property type="nucleotide sequence ID" value="NZ_DAINWJ010000018.1"/>
</dbReference>
<protein>
    <submittedName>
        <fullName evidence="7">Nucleoside ABC transporter membrane protein</fullName>
    </submittedName>
</protein>
<keyword evidence="2" id="KW-1003">Cell membrane</keyword>
<keyword evidence="5 6" id="KW-0472">Membrane</keyword>
<dbReference type="GO" id="GO:0022857">
    <property type="term" value="F:transmembrane transporter activity"/>
    <property type="evidence" value="ECO:0007669"/>
    <property type="project" value="InterPro"/>
</dbReference>
<accession>A0A1I0AI37</accession>
<dbReference type="Pfam" id="PF02653">
    <property type="entry name" value="BPD_transp_2"/>
    <property type="match status" value="1"/>
</dbReference>
<feature type="transmembrane region" description="Helical" evidence="6">
    <location>
        <begin position="58"/>
        <end position="76"/>
    </location>
</feature>
<dbReference type="CDD" id="cd06580">
    <property type="entry name" value="TM_PBP1_transp_TpRbsC_like"/>
    <property type="match status" value="1"/>
</dbReference>
<proteinExistence type="predicted"/>
<sequence length="352" mass="37598">MGNKLKSAAGEVCAAVLTIAIALAIGAVLVKLSGNDPVEAYQTLFRGAFGSKQRISEVFVKMVPLCMMAFGTSVAFRAQLWNIGGNGQFILGAVAAILPGLYLKLPPVILLPLSLICGMLGGALWAGLAAVLKIRFSANEVITTLMLNYIATYFLAFLVHGPMKDPVGGDFPQSPNIAEALRLPLFSDRLRIHAGIFVGILVVAVMLFFWKTVLGYRIDLAGQGEKVATYSGMSVKRTVLITMMISGALTGLAGWNEIYGVQYRLLEGVASGYGDIAVVIALLGSLNPVGIVIAGFFFSALMVGGATMQRMTDVPYSIVDIIQGLVIVFIIARTTLNLTVVKNWIGRRQRHA</sequence>
<evidence type="ECO:0000256" key="3">
    <source>
        <dbReference type="ARBA" id="ARBA00022692"/>
    </source>
</evidence>
<comment type="subcellular location">
    <subcellularLocation>
        <location evidence="1">Cell membrane</location>
        <topology evidence="1">Multi-pass membrane protein</topology>
    </subcellularLocation>
</comment>
<evidence type="ECO:0000256" key="6">
    <source>
        <dbReference type="SAM" id="Phobius"/>
    </source>
</evidence>
<feature type="transmembrane region" description="Helical" evidence="6">
    <location>
        <begin position="12"/>
        <end position="30"/>
    </location>
</feature>
<feature type="transmembrane region" description="Helical" evidence="6">
    <location>
        <begin position="314"/>
        <end position="332"/>
    </location>
</feature>
<gene>
    <name evidence="7" type="ORF">SAMN05216313_10145</name>
</gene>
<evidence type="ECO:0000256" key="2">
    <source>
        <dbReference type="ARBA" id="ARBA00022475"/>
    </source>
</evidence>
<reference evidence="8" key="1">
    <citation type="submission" date="2016-10" db="EMBL/GenBank/DDBJ databases">
        <authorList>
            <person name="Varghese N."/>
            <person name="Submissions S."/>
        </authorList>
    </citation>
    <scope>NUCLEOTIDE SEQUENCE [LARGE SCALE GENOMIC DNA]</scope>
    <source>
        <strain evidence="8">NLAE-zl-G277</strain>
    </source>
</reference>
<dbReference type="GO" id="GO:0005886">
    <property type="term" value="C:plasma membrane"/>
    <property type="evidence" value="ECO:0007669"/>
    <property type="project" value="UniProtKB-SubCell"/>
</dbReference>
<feature type="transmembrane region" description="Helical" evidence="6">
    <location>
        <begin position="109"/>
        <end position="132"/>
    </location>
</feature>
<keyword evidence="8" id="KW-1185">Reference proteome</keyword>
<feature type="transmembrane region" description="Helical" evidence="6">
    <location>
        <begin position="190"/>
        <end position="210"/>
    </location>
</feature>
<dbReference type="STRING" id="460384.SAMN05216313_10145"/>
<evidence type="ECO:0000313" key="7">
    <source>
        <dbReference type="EMBL" id="SES93829.1"/>
    </source>
</evidence>
<keyword evidence="3 6" id="KW-0812">Transmembrane</keyword>
<keyword evidence="4 6" id="KW-1133">Transmembrane helix</keyword>